<dbReference type="GO" id="GO:0003824">
    <property type="term" value="F:catalytic activity"/>
    <property type="evidence" value="ECO:0007669"/>
    <property type="project" value="InterPro"/>
</dbReference>
<sequence length="346" mass="39609">MKSWNLLYAFTLLHGFLYAFAGDTECPKTTAVSGDRRTNKNAFRIVQYNVEWLFVDYYNQADCPGEQCTWKNQTEALTHLSYVSNVIKDINPDIVNFCEVEGCDELNMIIANLQDTSYKSYLKKGTDSATGQNTGMITRIDPLVDLYRTEDRYNYPIPGSKCGYTGTPGTSGVSKHYITEFRLNNVDVAFIGAHLLAYPTDPERCAEREAQVQLLQKVIVDYYTRDYEIIIMGDFNDFDGKILDANNNKPISQVLDILKGNFGAYSGKYQLYSVADTMAQPLRFSDWWDKNNDCNSTANEFSMIDHMLVTKFIKDHITISYIYQDYDEFCGKYNSDHYPVVIDLVI</sequence>
<protein>
    <recommendedName>
        <fullName evidence="1">Endonuclease/exonuclease/phosphatase domain-containing protein</fullName>
    </recommendedName>
</protein>
<evidence type="ECO:0000259" key="1">
    <source>
        <dbReference type="Pfam" id="PF03372"/>
    </source>
</evidence>
<dbReference type="InterPro" id="IPR036691">
    <property type="entry name" value="Endo/exonu/phosph_ase_sf"/>
</dbReference>
<dbReference type="Gene3D" id="3.60.10.10">
    <property type="entry name" value="Endonuclease/exonuclease/phosphatase"/>
    <property type="match status" value="1"/>
</dbReference>
<feature type="domain" description="Endonuclease/exonuclease/phosphatase" evidence="1">
    <location>
        <begin position="79"/>
        <end position="311"/>
    </location>
</feature>
<dbReference type="InterPro" id="IPR005135">
    <property type="entry name" value="Endo/exonuclease/phosphatase"/>
</dbReference>
<dbReference type="Pfam" id="PF03372">
    <property type="entry name" value="Exo_endo_phos"/>
    <property type="match status" value="1"/>
</dbReference>
<dbReference type="SUPFAM" id="SSF56219">
    <property type="entry name" value="DNase I-like"/>
    <property type="match status" value="1"/>
</dbReference>
<dbReference type="EMBL" id="MN738944">
    <property type="protein sequence ID" value="QHT32542.1"/>
    <property type="molecule type" value="Genomic_DNA"/>
</dbReference>
<evidence type="ECO:0000313" key="2">
    <source>
        <dbReference type="EMBL" id="QHT32542.1"/>
    </source>
</evidence>
<accession>A0A6C0EUV5</accession>
<name>A0A6C0EUV5_9ZZZZ</name>
<proteinExistence type="predicted"/>
<reference evidence="2" key="1">
    <citation type="journal article" date="2020" name="Nature">
        <title>Giant virus diversity and host interactions through global metagenomics.</title>
        <authorList>
            <person name="Schulz F."/>
            <person name="Roux S."/>
            <person name="Paez-Espino D."/>
            <person name="Jungbluth S."/>
            <person name="Walsh D.A."/>
            <person name="Denef V.J."/>
            <person name="McMahon K.D."/>
            <person name="Konstantinidis K.T."/>
            <person name="Eloe-Fadrosh E.A."/>
            <person name="Kyrpides N.C."/>
            <person name="Woyke T."/>
        </authorList>
    </citation>
    <scope>NUCLEOTIDE SEQUENCE</scope>
    <source>
        <strain evidence="2">GVMAG-M-3300009161-30</strain>
    </source>
</reference>
<dbReference type="AlphaFoldDB" id="A0A6C0EUV5"/>
<organism evidence="2">
    <name type="scientific">viral metagenome</name>
    <dbReference type="NCBI Taxonomy" id="1070528"/>
    <lineage>
        <taxon>unclassified sequences</taxon>
        <taxon>metagenomes</taxon>
        <taxon>organismal metagenomes</taxon>
    </lineage>
</organism>